<dbReference type="eggNOG" id="COG2109">
    <property type="taxonomic scope" value="Bacteria"/>
</dbReference>
<dbReference type="GO" id="GO:0008817">
    <property type="term" value="F:corrinoid adenosyltransferase activity"/>
    <property type="evidence" value="ECO:0007669"/>
    <property type="project" value="InterPro"/>
</dbReference>
<dbReference type="HOGENOM" id="CLU_2727996_0_0_9"/>
<name>C0C6U3_9FIRM</name>
<gene>
    <name evidence="1" type="ORF">CLOHYLEM_07832</name>
</gene>
<dbReference type="AlphaFoldDB" id="C0C6U3"/>
<protein>
    <submittedName>
        <fullName evidence="1">Cob(I)yrinic acid a,c-diamide adenosyltransferase domain protein</fullName>
    </submittedName>
</protein>
<dbReference type="PANTHER" id="PTHR46638">
    <property type="entry name" value="CORRINOID ADENOSYLTRANSFERASE"/>
    <property type="match status" value="1"/>
</dbReference>
<comment type="caution">
    <text evidence="1">The sequence shown here is derived from an EMBL/GenBank/DDBJ whole genome shotgun (WGS) entry which is preliminary data.</text>
</comment>
<sequence length="71" mass="8173">LDEILCAVQLGVLSEEKLIRFLEHKPRGLEIVMTGHEVSERMLELADYATEMRKVKHPYDEGKMARGGIEY</sequence>
<dbReference type="GO" id="GO:0009236">
    <property type="term" value="P:cobalamin biosynthetic process"/>
    <property type="evidence" value="ECO:0007669"/>
    <property type="project" value="InterPro"/>
</dbReference>
<accession>C0C6U3</accession>
<reference evidence="1" key="1">
    <citation type="submission" date="2009-02" db="EMBL/GenBank/DDBJ databases">
        <authorList>
            <person name="Fulton L."/>
            <person name="Clifton S."/>
            <person name="Fulton B."/>
            <person name="Xu J."/>
            <person name="Minx P."/>
            <person name="Pepin K.H."/>
            <person name="Johnson M."/>
            <person name="Bhonagiri V."/>
            <person name="Nash W.E."/>
            <person name="Mardis E.R."/>
            <person name="Wilson R.K."/>
        </authorList>
    </citation>
    <scope>NUCLEOTIDE SEQUENCE [LARGE SCALE GENOMIC DNA]</scope>
    <source>
        <strain evidence="1">DSM 15053</strain>
    </source>
</reference>
<dbReference type="EMBL" id="ABYI02000086">
    <property type="protein sequence ID" value="EEG72106.1"/>
    <property type="molecule type" value="Genomic_DNA"/>
</dbReference>
<evidence type="ECO:0000313" key="2">
    <source>
        <dbReference type="Proteomes" id="UP000004893"/>
    </source>
</evidence>
<dbReference type="InterPro" id="IPR003724">
    <property type="entry name" value="CblAdoTrfase_CobA"/>
</dbReference>
<dbReference type="Gene3D" id="3.40.50.300">
    <property type="entry name" value="P-loop containing nucleotide triphosphate hydrolases"/>
    <property type="match status" value="1"/>
</dbReference>
<proteinExistence type="predicted"/>
<organism evidence="1 2">
    <name type="scientific">[Clostridium] hylemonae DSM 15053</name>
    <dbReference type="NCBI Taxonomy" id="553973"/>
    <lineage>
        <taxon>Bacteria</taxon>
        <taxon>Bacillati</taxon>
        <taxon>Bacillota</taxon>
        <taxon>Clostridia</taxon>
        <taxon>Lachnospirales</taxon>
        <taxon>Lachnospiraceae</taxon>
    </lineage>
</organism>
<dbReference type="GO" id="GO:0005524">
    <property type="term" value="F:ATP binding"/>
    <property type="evidence" value="ECO:0007669"/>
    <property type="project" value="InterPro"/>
</dbReference>
<feature type="non-terminal residue" evidence="1">
    <location>
        <position position="1"/>
    </location>
</feature>
<dbReference type="Proteomes" id="UP000004893">
    <property type="component" value="Unassembled WGS sequence"/>
</dbReference>
<reference evidence="1" key="2">
    <citation type="submission" date="2013-06" db="EMBL/GenBank/DDBJ databases">
        <title>Draft genome sequence of Clostridium hylemonae (DSM 15053).</title>
        <authorList>
            <person name="Sudarsanam P."/>
            <person name="Ley R."/>
            <person name="Guruge J."/>
            <person name="Turnbaugh P.J."/>
            <person name="Mahowald M."/>
            <person name="Liep D."/>
            <person name="Gordon J."/>
        </authorList>
    </citation>
    <scope>NUCLEOTIDE SEQUENCE</scope>
    <source>
        <strain evidence="1">DSM 15053</strain>
    </source>
</reference>
<dbReference type="RefSeq" id="WP_006445169.1">
    <property type="nucleotide sequence ID" value="NZ_GG657800.1"/>
</dbReference>
<dbReference type="SUPFAM" id="SSF52540">
    <property type="entry name" value="P-loop containing nucleoside triphosphate hydrolases"/>
    <property type="match status" value="1"/>
</dbReference>
<dbReference type="InterPro" id="IPR027417">
    <property type="entry name" value="P-loop_NTPase"/>
</dbReference>
<keyword evidence="2" id="KW-1185">Reference proteome</keyword>
<dbReference type="PANTHER" id="PTHR46638:SF1">
    <property type="entry name" value="CORRINOID ADENOSYLTRANSFERASE"/>
    <property type="match status" value="1"/>
</dbReference>
<evidence type="ECO:0000313" key="1">
    <source>
        <dbReference type="EMBL" id="EEG72106.1"/>
    </source>
</evidence>
<dbReference type="Pfam" id="PF02572">
    <property type="entry name" value="CobA_CobO_BtuR"/>
    <property type="match status" value="1"/>
</dbReference>